<comment type="caution">
    <text evidence="2">The sequence shown here is derived from an EMBL/GenBank/DDBJ whole genome shotgun (WGS) entry which is preliminary data.</text>
</comment>
<gene>
    <name evidence="2" type="primary">iolB</name>
    <name evidence="2" type="ORF">DSL64_04715</name>
</gene>
<dbReference type="Proteomes" id="UP000256373">
    <property type="component" value="Unassembled WGS sequence"/>
</dbReference>
<dbReference type="GO" id="GO:0008880">
    <property type="term" value="F:glucuronate isomerase activity"/>
    <property type="evidence" value="ECO:0007669"/>
    <property type="project" value="InterPro"/>
</dbReference>
<name>A0A3D8YGB1_9BACT</name>
<sequence length="290" mass="32618">MSDLLIKPSSDTKNYHSLTSEQAGWTYLNFEAKVLDTGEQISRHTGEYEYCIVLLGGNFKVEADGQVWETGNGRKDVFTGIGHAMYLSRNTDFILTAQSPDTDIAICWVKSDEDHPPRMKRPEEAAIEYRGGDNANRQINSLLEPGFDCHKIVCVEVYTPSGNWSSFPAHKHDERKVAEDGTLLEANLEEIYFYKIDKPQGYAIQQVYTDDRSLDEIVRVKHNEAVLIPKGYHPVVAGHGYNVYYLNFLAGSDQSLANTSDPDHDWIYGSWKGADPRLPIVTAEMNGHAV</sequence>
<dbReference type="InterPro" id="IPR011051">
    <property type="entry name" value="RmlC_Cupin_sf"/>
</dbReference>
<accession>A0A3D8YGB1</accession>
<dbReference type="PANTHER" id="PTHR39193">
    <property type="entry name" value="5-DEOXY-GLUCURONATE ISOMERASE"/>
    <property type="match status" value="1"/>
</dbReference>
<dbReference type="EC" id="5.3.1.30" evidence="2"/>
<dbReference type="SUPFAM" id="SSF51182">
    <property type="entry name" value="RmlC-like cupins"/>
    <property type="match status" value="1"/>
</dbReference>
<keyword evidence="3" id="KW-1185">Reference proteome</keyword>
<dbReference type="PIRSF" id="PIRSF036628">
    <property type="entry name" value="IolB"/>
    <property type="match status" value="1"/>
</dbReference>
<dbReference type="OrthoDB" id="9799936at2"/>
<dbReference type="NCBIfam" id="TIGR04378">
    <property type="entry name" value="myo_inos_iolB"/>
    <property type="match status" value="1"/>
</dbReference>
<keyword evidence="1 2" id="KW-0413">Isomerase</keyword>
<dbReference type="EMBL" id="QNUL01000002">
    <property type="protein sequence ID" value="REA63738.1"/>
    <property type="molecule type" value="Genomic_DNA"/>
</dbReference>
<proteinExistence type="predicted"/>
<dbReference type="PANTHER" id="PTHR39193:SF1">
    <property type="entry name" value="5-DEOXY-GLUCURONATE ISOMERASE"/>
    <property type="match status" value="1"/>
</dbReference>
<dbReference type="InterPro" id="IPR024203">
    <property type="entry name" value="Deoxy-glucuronate_isom_IolB"/>
</dbReference>
<evidence type="ECO:0000313" key="2">
    <source>
        <dbReference type="EMBL" id="REA63738.1"/>
    </source>
</evidence>
<dbReference type="InterPro" id="IPR021120">
    <property type="entry name" value="KduI/IolB_isomerase"/>
</dbReference>
<evidence type="ECO:0000256" key="1">
    <source>
        <dbReference type="ARBA" id="ARBA00023235"/>
    </source>
</evidence>
<dbReference type="Gene3D" id="2.60.120.10">
    <property type="entry name" value="Jelly Rolls"/>
    <property type="match status" value="2"/>
</dbReference>
<dbReference type="Pfam" id="PF04962">
    <property type="entry name" value="KduI"/>
    <property type="match status" value="1"/>
</dbReference>
<dbReference type="RefSeq" id="WP_115829488.1">
    <property type="nucleotide sequence ID" value="NZ_QNUL01000002.1"/>
</dbReference>
<evidence type="ECO:0000313" key="3">
    <source>
        <dbReference type="Proteomes" id="UP000256373"/>
    </source>
</evidence>
<reference evidence="2 3" key="1">
    <citation type="submission" date="2018-07" db="EMBL/GenBank/DDBJ databases">
        <title>Dyadobacter roseus sp. nov., isolated from rose rhizosphere soil.</title>
        <authorList>
            <person name="Chen L."/>
        </authorList>
    </citation>
    <scope>NUCLEOTIDE SEQUENCE [LARGE SCALE GENOMIC DNA]</scope>
    <source>
        <strain evidence="2 3">RS19</strain>
    </source>
</reference>
<dbReference type="GO" id="GO:0102482">
    <property type="term" value="F:5-deoxy-D-glucuronate isomerase activity"/>
    <property type="evidence" value="ECO:0007669"/>
    <property type="project" value="UniProtKB-EC"/>
</dbReference>
<dbReference type="InterPro" id="IPR014710">
    <property type="entry name" value="RmlC-like_jellyroll"/>
</dbReference>
<dbReference type="GO" id="GO:0019310">
    <property type="term" value="P:inositol catabolic process"/>
    <property type="evidence" value="ECO:0007669"/>
    <property type="project" value="InterPro"/>
</dbReference>
<protein>
    <submittedName>
        <fullName evidence="2">5-deoxy-glucuronate isomerase</fullName>
        <ecNumber evidence="2">5.3.1.30</ecNumber>
    </submittedName>
</protein>
<dbReference type="AlphaFoldDB" id="A0A3D8YGB1"/>
<organism evidence="2 3">
    <name type="scientific">Dyadobacter luteus</name>
    <dbReference type="NCBI Taxonomy" id="2259619"/>
    <lineage>
        <taxon>Bacteria</taxon>
        <taxon>Pseudomonadati</taxon>
        <taxon>Bacteroidota</taxon>
        <taxon>Cytophagia</taxon>
        <taxon>Cytophagales</taxon>
        <taxon>Spirosomataceae</taxon>
        <taxon>Dyadobacter</taxon>
    </lineage>
</organism>